<sequence length="1059" mass="119002">MSETTQVHRAHRAAQAGPKSAKAKGRERHKNSFNPKAFIAAHPFAADKQVRRNAELDQQRLHVPMVNRTPDTEPPPVIIAIVGPQGVGKSTLMRSLIRRYTKHTVANIAGPVTVVAGKSRRLTFIECNNDINSMLDIGKIADLVLLMIDGSFGFEMETMEFLNILQAHGFPKVMGVLTHLDLIKKPKTLRATKKRLKHRFWTEIYQGAKLFYLSGVINGRYPDTEIQNLCRFISVMKFRPLVFRNTHPYFLVDRMEELTPRDLVSENPKMDRTITVYGYLRGTPLRNQQPVHIPGVGDLTVASIEALNDPCPLPTQESERRRRLSDKAKLIHAPMSDVGGVMFDKDAVYINVPGHFSKRDGDNTQPVGEGEQMMMDLQDARTTLGDRAALGELRLLGDSDAPVNVGRGRRRAFEEDVVDDDASDASDAEEEEDDDADVDGVPRGMDDDEEQDEEVAYAESDSDMSMGEDAVAPWKMGLAQRAEDTVLANRARNKNLMRRIYDSAETPEQIAGLDAAEDEEEDAGMGDDFLKLVSRDEERADAPVPEAARPAVTLESVQMWEDDEALEALRTRFITGDAASSGAAEGDDDAEDGAPSAETQEQTLAEKKAALKRKFDEQYDDGSDEDTDEDWYTTQKRELARQAEMNEAEFAAEDDAVRTQVAGFRSGTYVRVELANIPCEFVEHFDPRYPVVVGGLNPNETAFGFLQVRIKRHRWHKKILKTNDPLIFSMGWRRFQSMPVYTLDDGTRNRMLKYTPEHMHCLASFYGPAALPNTGFCAFNTLSSAVPSFRISATGVVMGVDSGNGASHKIVKKLKLTGTPAKVFKNTAFIKDMFTSKLEVAKFEGAQLKTVSGLRGQVKKALAKPEGQFRAAFEDKILMSDIVFLRAWYNIVPRMYYNPVTSLLLDPQLGREWSGMRLTGTVRRDEGLKTPLRVDSTYKKVERPEQRRFNPLRVPKALQAALPYSSKPHTTKAQRKPTYLQKRAVVMEKGERDTVALLQQMQAVQHAKMQKRQEKRQQKLAERAKELEKKAGVHAEKQKERMKAIYKEQGQRAAKKPKT</sequence>
<dbReference type="CDD" id="cd01882">
    <property type="entry name" value="BMS1"/>
    <property type="match status" value="1"/>
</dbReference>
<gene>
    <name evidence="6" type="primary">BMS1</name>
    <name evidence="6" type="ORF">GLX27_002344</name>
</gene>
<keyword evidence="2" id="KW-0690">Ribosome biogenesis</keyword>
<dbReference type="InterPro" id="IPR037875">
    <property type="entry name" value="Bms1_N"/>
</dbReference>
<feature type="region of interest" description="Disordered" evidence="4">
    <location>
        <begin position="1007"/>
        <end position="1059"/>
    </location>
</feature>
<feature type="compositionally biased region" description="Acidic residues" evidence="4">
    <location>
        <begin position="415"/>
        <end position="438"/>
    </location>
</feature>
<organism evidence="6 7">
    <name type="scientific">Malassezia furfur</name>
    <name type="common">Pityriasis versicolor infection agent</name>
    <name type="synonym">Pityrosporum furfur</name>
    <dbReference type="NCBI Taxonomy" id="55194"/>
    <lineage>
        <taxon>Eukaryota</taxon>
        <taxon>Fungi</taxon>
        <taxon>Dikarya</taxon>
        <taxon>Basidiomycota</taxon>
        <taxon>Ustilaginomycotina</taxon>
        <taxon>Malasseziomycetes</taxon>
        <taxon>Malasseziales</taxon>
        <taxon>Malasseziaceae</taxon>
        <taxon>Malassezia</taxon>
    </lineage>
</organism>
<accession>A0ABY8ETS8</accession>
<dbReference type="SMART" id="SM01362">
    <property type="entry name" value="DUF663"/>
    <property type="match status" value="1"/>
</dbReference>
<evidence type="ECO:0000256" key="4">
    <source>
        <dbReference type="SAM" id="MobiDB-lite"/>
    </source>
</evidence>
<keyword evidence="3" id="KW-0539">Nucleus</keyword>
<dbReference type="Gene3D" id="3.40.50.300">
    <property type="entry name" value="P-loop containing nucleotide triphosphate hydrolases"/>
    <property type="match status" value="1"/>
</dbReference>
<keyword evidence="6" id="KW-0378">Hydrolase</keyword>
<comment type="subcellular location">
    <subcellularLocation>
        <location evidence="1">Nucleus</location>
        <location evidence="1">Nucleolus</location>
    </subcellularLocation>
</comment>
<keyword evidence="7" id="KW-1185">Reference proteome</keyword>
<dbReference type="Pfam" id="PF04950">
    <property type="entry name" value="RIBIOP_C"/>
    <property type="match status" value="1"/>
</dbReference>
<protein>
    <submittedName>
        <fullName evidence="6">Glycoside hydrolase 2 (Mannanase, beta-galactosidase)</fullName>
    </submittedName>
</protein>
<dbReference type="InterPro" id="IPR027417">
    <property type="entry name" value="P-loop_NTPase"/>
</dbReference>
<evidence type="ECO:0000256" key="2">
    <source>
        <dbReference type="ARBA" id="ARBA00022517"/>
    </source>
</evidence>
<feature type="domain" description="Bms1-type G" evidence="5">
    <location>
        <begin position="75"/>
        <end position="239"/>
    </location>
</feature>
<dbReference type="EMBL" id="CP046235">
    <property type="protein sequence ID" value="WFD47688.1"/>
    <property type="molecule type" value="Genomic_DNA"/>
</dbReference>
<feature type="region of interest" description="Disordered" evidence="4">
    <location>
        <begin position="577"/>
        <end position="603"/>
    </location>
</feature>
<feature type="compositionally biased region" description="Acidic residues" evidence="4">
    <location>
        <begin position="446"/>
        <end position="462"/>
    </location>
</feature>
<dbReference type="InterPro" id="IPR007034">
    <property type="entry name" value="BMS1_TSR1_C"/>
</dbReference>
<dbReference type="InterPro" id="IPR030387">
    <property type="entry name" value="G_Bms1/Tsr1_dom"/>
</dbReference>
<dbReference type="Pfam" id="PF08142">
    <property type="entry name" value="AARP2CN"/>
    <property type="match status" value="1"/>
</dbReference>
<evidence type="ECO:0000256" key="3">
    <source>
        <dbReference type="ARBA" id="ARBA00023242"/>
    </source>
</evidence>
<dbReference type="InterPro" id="IPR039761">
    <property type="entry name" value="Bms1/Tsr1"/>
</dbReference>
<dbReference type="InterPro" id="IPR012948">
    <property type="entry name" value="AARP2CN"/>
</dbReference>
<dbReference type="Proteomes" id="UP000818624">
    <property type="component" value="Chromosome 2"/>
</dbReference>
<feature type="region of interest" description="Disordered" evidence="4">
    <location>
        <begin position="398"/>
        <end position="466"/>
    </location>
</feature>
<evidence type="ECO:0000259" key="5">
    <source>
        <dbReference type="PROSITE" id="PS51714"/>
    </source>
</evidence>
<feature type="region of interest" description="Disordered" evidence="4">
    <location>
        <begin position="1"/>
        <end position="29"/>
    </location>
</feature>
<evidence type="ECO:0000313" key="7">
    <source>
        <dbReference type="Proteomes" id="UP000818624"/>
    </source>
</evidence>
<proteinExistence type="predicted"/>
<feature type="compositionally biased region" description="Basic and acidic residues" evidence="4">
    <location>
        <begin position="1011"/>
        <end position="1050"/>
    </location>
</feature>
<reference evidence="6 7" key="1">
    <citation type="journal article" date="2020" name="Elife">
        <title>Loss of centromere function drives karyotype evolution in closely related Malassezia species.</title>
        <authorList>
            <person name="Sankaranarayanan S.R."/>
            <person name="Ianiri G."/>
            <person name="Coelho M.A."/>
            <person name="Reza M.H."/>
            <person name="Thimmappa B.C."/>
            <person name="Ganguly P."/>
            <person name="Vadnala R.N."/>
            <person name="Sun S."/>
            <person name="Siddharthan R."/>
            <person name="Tellgren-Roth C."/>
            <person name="Dawson T.L."/>
            <person name="Heitman J."/>
            <person name="Sanyal K."/>
        </authorList>
    </citation>
    <scope>NUCLEOTIDE SEQUENCE [LARGE SCALE GENOMIC DNA]</scope>
    <source>
        <strain evidence="6">CBS14141</strain>
    </source>
</reference>
<name>A0ABY8ETS8_MALFU</name>
<dbReference type="PANTHER" id="PTHR12858">
    <property type="entry name" value="RIBOSOME BIOGENESIS PROTEIN"/>
    <property type="match status" value="1"/>
</dbReference>
<dbReference type="SMART" id="SM00785">
    <property type="entry name" value="AARP2CN"/>
    <property type="match status" value="1"/>
</dbReference>
<evidence type="ECO:0000313" key="6">
    <source>
        <dbReference type="EMBL" id="WFD47688.1"/>
    </source>
</evidence>
<dbReference type="SUPFAM" id="SSF52540">
    <property type="entry name" value="P-loop containing nucleoside triphosphate hydrolases"/>
    <property type="match status" value="1"/>
</dbReference>
<evidence type="ECO:0000256" key="1">
    <source>
        <dbReference type="ARBA" id="ARBA00004604"/>
    </source>
</evidence>
<dbReference type="PROSITE" id="PS51714">
    <property type="entry name" value="G_BMS1"/>
    <property type="match status" value="1"/>
</dbReference>
<dbReference type="GO" id="GO:0016787">
    <property type="term" value="F:hydrolase activity"/>
    <property type="evidence" value="ECO:0007669"/>
    <property type="project" value="UniProtKB-KW"/>
</dbReference>
<dbReference type="PANTHER" id="PTHR12858:SF2">
    <property type="entry name" value="RIBOSOME BIOGENESIS PROTEIN BMS1 HOMOLOG"/>
    <property type="match status" value="1"/>
</dbReference>